<evidence type="ECO:0000313" key="1">
    <source>
        <dbReference type="EMBL" id="EKG10549.1"/>
    </source>
</evidence>
<proteinExistence type="predicted"/>
<dbReference type="AlphaFoldDB" id="K2RKC6"/>
<protein>
    <submittedName>
        <fullName evidence="1">Uncharacterized protein</fullName>
    </submittedName>
</protein>
<dbReference type="HOGENOM" id="CLU_1835525_0_0_1"/>
<comment type="caution">
    <text evidence="1">The sequence shown here is derived from an EMBL/GenBank/DDBJ whole genome shotgun (WGS) entry which is preliminary data.</text>
</comment>
<accession>K2RKC6</accession>
<dbReference type="Proteomes" id="UP000007129">
    <property type="component" value="Unassembled WGS sequence"/>
</dbReference>
<sequence length="140" mass="16261">MDHGYRPHEECIRLIIGHHSEIRGSKKRFGKHADSWKTLRSWTPYLEAFRADTPFPDGRVTEYIAEIPVKLDRNDLPPDLVIFLHLDPSDRVNKARAYIVDELIPGMVPAVILDLNLGFDIPQDLRQHFFSCNAYFKVTF</sequence>
<dbReference type="EMBL" id="AHHD01000517">
    <property type="protein sequence ID" value="EKG10549.1"/>
    <property type="molecule type" value="Genomic_DNA"/>
</dbReference>
<dbReference type="InParanoid" id="K2RKC6"/>
<name>K2RKC6_MACPH</name>
<evidence type="ECO:0000313" key="2">
    <source>
        <dbReference type="Proteomes" id="UP000007129"/>
    </source>
</evidence>
<dbReference type="VEuPathDB" id="FungiDB:MPH_12407"/>
<gene>
    <name evidence="1" type="ORF">MPH_12407</name>
</gene>
<organism evidence="1 2">
    <name type="scientific">Macrophomina phaseolina (strain MS6)</name>
    <name type="common">Charcoal rot fungus</name>
    <dbReference type="NCBI Taxonomy" id="1126212"/>
    <lineage>
        <taxon>Eukaryota</taxon>
        <taxon>Fungi</taxon>
        <taxon>Dikarya</taxon>
        <taxon>Ascomycota</taxon>
        <taxon>Pezizomycotina</taxon>
        <taxon>Dothideomycetes</taxon>
        <taxon>Dothideomycetes incertae sedis</taxon>
        <taxon>Botryosphaeriales</taxon>
        <taxon>Botryosphaeriaceae</taxon>
        <taxon>Macrophomina</taxon>
    </lineage>
</organism>
<reference evidence="1 2" key="1">
    <citation type="journal article" date="2012" name="BMC Genomics">
        <title>Tools to kill: Genome of one of the most destructive plant pathogenic fungi Macrophomina phaseolina.</title>
        <authorList>
            <person name="Islam M.S."/>
            <person name="Haque M.S."/>
            <person name="Islam M.M."/>
            <person name="Emdad E.M."/>
            <person name="Halim A."/>
            <person name="Hossen Q.M.M."/>
            <person name="Hossain M.Z."/>
            <person name="Ahmed B."/>
            <person name="Rahim S."/>
            <person name="Rahman M.S."/>
            <person name="Alam M.M."/>
            <person name="Hou S."/>
            <person name="Wan X."/>
            <person name="Saito J.A."/>
            <person name="Alam M."/>
        </authorList>
    </citation>
    <scope>NUCLEOTIDE SEQUENCE [LARGE SCALE GENOMIC DNA]</scope>
    <source>
        <strain evidence="1 2">MS6</strain>
    </source>
</reference>